<feature type="region of interest" description="Disordered" evidence="5">
    <location>
        <begin position="1562"/>
        <end position="1607"/>
    </location>
</feature>
<dbReference type="PROSITE" id="PS00107">
    <property type="entry name" value="PROTEIN_KINASE_ATP"/>
    <property type="match status" value="1"/>
</dbReference>
<feature type="region of interest" description="Disordered" evidence="5">
    <location>
        <begin position="2114"/>
        <end position="2140"/>
    </location>
</feature>
<dbReference type="InterPro" id="IPR045269">
    <property type="entry name" value="Atg1-like"/>
</dbReference>
<dbReference type="Pfam" id="PF07714">
    <property type="entry name" value="PK_Tyr_Ser-Thr"/>
    <property type="match status" value="1"/>
</dbReference>
<feature type="region of interest" description="Disordered" evidence="5">
    <location>
        <begin position="1141"/>
        <end position="1174"/>
    </location>
</feature>
<proteinExistence type="predicted"/>
<feature type="region of interest" description="Disordered" evidence="5">
    <location>
        <begin position="3311"/>
        <end position="3337"/>
    </location>
</feature>
<reference evidence="7" key="1">
    <citation type="submission" date="2019-11" db="EMBL/GenBank/DDBJ databases">
        <title>Leishmania tarentolae CDS.</title>
        <authorList>
            <person name="Goto Y."/>
            <person name="Yamagishi J."/>
        </authorList>
    </citation>
    <scope>NUCLEOTIDE SEQUENCE [LARGE SCALE GENOMIC DNA]</scope>
    <source>
        <strain evidence="7">Parrot Tar II</strain>
    </source>
</reference>
<keyword evidence="7" id="KW-0808">Transferase</keyword>
<feature type="region of interest" description="Disordered" evidence="5">
    <location>
        <begin position="295"/>
        <end position="338"/>
    </location>
</feature>
<evidence type="ECO:0000256" key="2">
    <source>
        <dbReference type="ARBA" id="ARBA00022741"/>
    </source>
</evidence>
<organism evidence="7 8">
    <name type="scientific">Leishmania tarentolae</name>
    <name type="common">Sauroleishmania tarentolae</name>
    <dbReference type="NCBI Taxonomy" id="5689"/>
    <lineage>
        <taxon>Eukaryota</taxon>
        <taxon>Discoba</taxon>
        <taxon>Euglenozoa</taxon>
        <taxon>Kinetoplastea</taxon>
        <taxon>Metakinetoplastina</taxon>
        <taxon>Trypanosomatida</taxon>
        <taxon>Trypanosomatidae</taxon>
        <taxon>Leishmaniinae</taxon>
        <taxon>Leishmania</taxon>
        <taxon>lizard Leishmania</taxon>
    </lineage>
</organism>
<dbReference type="GO" id="GO:0005524">
    <property type="term" value="F:ATP binding"/>
    <property type="evidence" value="ECO:0007669"/>
    <property type="project" value="UniProtKB-UniRule"/>
</dbReference>
<feature type="region of interest" description="Disordered" evidence="5">
    <location>
        <begin position="1"/>
        <end position="51"/>
    </location>
</feature>
<feature type="region of interest" description="Disordered" evidence="5">
    <location>
        <begin position="2342"/>
        <end position="2402"/>
    </location>
</feature>
<sequence length="3506" mass="372054">MESSSVKASASSESPEGSAAGAAAEMLTSPTTVEAAMNSNSNPMQAGNFPHTMMSKNLERAAIMTETATAAESAAPMQSCSPSRGTGTPKSEPASTEVFATDIDWTQWSSLPVTPLCGCAANAPSSLLPDAATASAPPITSPENPLAPSTTVPHALPMPALPFTTGIVTPAGGTSASTEMSTAPALETLGRVSVLSTDGTPAPSRSPPRCDPVASCHDFCRRPNSDLGVPSSSSVPLLQSTSAPLAISLGGNSSCRGDSATAATAVSLLSTPLSQHCSWPHPLPLLNRETPTCALSPREADTPLVPPSSPSDMPSPLPVSSPSPQESTPQKQMQQAQLPADVVAHLNPSLLLMAQSLCSCPSAEVMCPVLVVENSRTCIAAPATASQVQESSWTANQVESPPAYATAENIDSQTQKPAAPLSLGQPPYPESSSSSPCDLDTLQPRACETTVFKRKENETARGSCAASVKNWDTSDANAHVEGDSETASTPVSKMLESISETLMCRTSQLSHNAASNVTPDHREFLLEQSASDRRVTPLPCAWPVVYANDAAVSMLGCSNVDEVTAAAFDHLFCCFVLDPPPNTFAGSMRSNMPLTTGATETDGTRVPFTLASIRAMTSASSSQAACSGEKGMVRKDEPDHLRSQTHQQPSFNARAQAVWREMHNADELFAPPKYKYVILFCKRTAAYYAALAVSYHQPKMSQLSSADGGTTPWPLPATVESTISASINVSVSKSTPLTNSLSTTQSQSLCPTPQQVECYPPVPKKSTHPNADVSSSRLAGSVEATAMGQCKRRVSTTSEAMDNSPHESDLSGGVSAEAAMQQQRYSRYVEIYILQRLESGHRPAGVARISAARVEAAGSPSTLVTSGVSTVDARGPGTRTTAFSTDHRRTVIFASPLYRPPRSVLSTSVTAASVTATGSVDSLDVDAPHPQREQYVNFCQHTSQHRGVQNQRRLPSSNSERSSSWTASHRSERHGSLASGMQLTFGSPGNPSANSDAASAMQSTLQHTNESSLCDLPHSDLHVNLAQPTITSSDSLYGANEQVGAVLLATAVARGSRGLPLTSLHKSEEGPCHSHSSRPLSQKTPSNTCQPNPKEHHLLHRQHQDTPHADLGDEDEGHAVIGLKHRCMADSMPISPVLQPASETVSRQRSLSSAPLLAKGTSAPLPSGARPRKSFPLYQQLPPHRSGRVSSLGSTCLQLSTTSTAAPAPALALPVPWRATQELHSVENVIQTAHQLRAEQKPQGRCEAEQLAAFVSGSPPSFWSHRNSKQLSPLSLSLFQSHSSLMCRCSRHSGDHRSLMSGVDAAGLSEHSVPHQFLPNAKAGGLQQQPSGWVAPTETSAAQMLGNVAGMSWQRSTEVDSITPQKLADRVRSQRGVVAVLVSTRLPPTIIFNSVAFMMFVQHILRFQYSNGATQVACILNVCRKMHVVIEMIPVEALLSVTGRAKRSATRNRNPSTNSTSPANHRVGAMCKANNGNTESTDGSNSAGVDADVVLPKLIETYPNPRKAKPNGSHPPDTLPSSTCATSSQHQQRQRMILELLWARLEDLDVLYGYEESREAFSSTVSARDDSVSGFRRRHSSSDSGPFASSDSSCDLPTATTSSIGTGVVASSLPSPLGGNNEGRTVTPLPGVQSLLVTNAVPRQRYHNPLQHSKACSYSPHLQQHVDNRSSSASSPTTGAPIIEPASNVASSGDHQNRRRRTASGNLGTYSGTNSLSKRRGAMASNRGAVSTVTSSRRSSFMEATTGASAAAHFADGSWAGSVTLSHTSSSAATATSGTADTAREGGNSSILTNHSIASSHTFDPAFSEVQELVMQQQPSEDGLHALSKQCDRVEKGEGSNEVIEAAAEGSPRLLPSRRTGSGKQSPLCAYPGVESALQVTQHSHRRRSQRYVPSSYYLSQDMQESLAMCDASTRIRTGTYEARLLIPFTTPQRLKLLSHVGNVQLSKYRGLSVFGVRLVNLVTAEAAAEAAQPSPKIIPLRYDIAARTYFEGARGKSVIFSPLMSPTSADVPETEGVPPKEAESERANMAAANMSRALRLRPPPLQALSSAASTVATASVSATSSKDLSLAHTRARSIVNSSSPVGTLLSAISTEELPNVEGVDEALRRGSGATALGEATPTQRHTDPFKGPTTSTNEKVEGTVSASDALVAAVHAEAVKDVDEGRRRLSGNVGECARQLHHGEPLWAGASSSGFTVSTGSLRRKSAGLQIPEVLLDDTIAAAESKSWGTAVAKNTENENLTTHSRKTSRRASMEMPPQRRRGSKDTAQVGDIENLSNTTVNVSTTVACSPPQQRGPQGNFTSHSYQHVAEPSARSGTLQSPATSFPELKQTTPHARLPYAESGSAVPQSPPMGQGSNISNTSCEAEVSGASITSSGGAEKAIQRSCSDTPTTQSLPSVRHPSCLPDPIVSCTTHLAASSRNPIDLISTQCSKMQSLASVCTQKSGGAELLGYTLSSSAAAAFGDFSIALKKEGNEHAKGRTEDKEEAEKAAAKGAGWLGIPTIGTPDTERRTLQSEHSASLSGQAHESVIVAGVSTQAALPSTPFTTLAGTASAQSVSPHACADPHVSTTAEEGDVMTSAMEVMLAGVSTAKGGQKSSDNLGNLVTPAVVKSRAEAADDWHVPADCGNDNISDKADDSFADSFMDIFGLANRPQQLADLRRCVSMRTRSVCDHAFLSTGSSFTSCGVTAHAVATAAAVQWSTSCSSTVNRGWGVTWPIWSSTSPVSPHGQSRANEDVHRNEGSKLRHIAGLSGTATTAEKDVTPYTSATIRAVAEEEAEQTARNNLHVLAYTAHPYPEVEEVLGIYGHCTTFVTSATKMLSYARSGLQLFDVVIVEWVDALISGDMHDMLAKHAVVETVVAFFISTRPGVHTPTMNVENIMTDTTVVMYADNLLEGLLSRNVLEEVQQLIRRRRLLRSMVRAKKEQSYQIVSRIGSGAFGDVFEVMMYVSRGRLAMKRIFLKSMKLRQLEIINREVSIMRSLEHPNIVSFSHTRLEDNAYAIFMELCDGSLANYLLEPFAGIPGAAQRQQYRNSVGVSPMAKYRGNALRSGSVLNSSNSASGNGVDGKVDVAGMLRAAVRKGVRAKFLGSNGISVTAPELTRPRDAVMIVHDIASALIYLHRRGIIHRDIKPANVLFANGMAKLGDFGSAVKMMESRQLRNMKGTVSYMAPEMVLGEPYTESCDLWSFGCLIARIMGIHLGHLNGLHMPALNELYRAIPTTGSLPLTFTNHLSSRFGNHYTEETTNSALKALKRSIEMDMAERQLGTPPPSRSSVDTSSTVEGKRTQCNSPKAASMDDAAHFIDTASMTSAQESRNAPEQDGTGTSASESDTEDRRRRVLCITASNTVALNEFSVLLPASLVDLFNRLFHRDPTKRMTAAEVLDHQVSWDVEWMTRMMQEIYQVSLLIAQRSAGAQAAAGKESRCGVRGPANGRRPPYGDNAGTGAARPSITAGNFAYLPLQPDSSESAWMNGSDGVHIPAAENNYVLDLSLSGGGGGDGSSSS</sequence>
<keyword evidence="1" id="KW-0723">Serine/threonine-protein kinase</keyword>
<feature type="compositionally biased region" description="Pro residues" evidence="5">
    <location>
        <begin position="304"/>
        <end position="321"/>
    </location>
</feature>
<evidence type="ECO:0000256" key="5">
    <source>
        <dbReference type="SAM" id="MobiDB-lite"/>
    </source>
</evidence>
<protein>
    <submittedName>
        <fullName evidence="7">Protein kinase, putative</fullName>
    </submittedName>
</protein>
<feature type="region of interest" description="Disordered" evidence="5">
    <location>
        <begin position="1502"/>
        <end position="1530"/>
    </location>
</feature>
<feature type="compositionally biased region" description="Polar residues" evidence="5">
    <location>
        <begin position="1703"/>
        <end position="1716"/>
    </location>
</feature>
<name>A0A640KGD3_LEITA</name>
<feature type="compositionally biased region" description="Polar residues" evidence="5">
    <location>
        <begin position="1451"/>
        <end position="1463"/>
    </location>
</feature>
<gene>
    <name evidence="7" type="ORF">LtaPh_2009400</name>
</gene>
<dbReference type="InterPro" id="IPR008271">
    <property type="entry name" value="Ser/Thr_kinase_AS"/>
</dbReference>
<evidence type="ECO:0000313" key="7">
    <source>
        <dbReference type="EMBL" id="GET88155.1"/>
    </source>
</evidence>
<keyword evidence="3 4" id="KW-0067">ATP-binding</keyword>
<feature type="compositionally biased region" description="Polar residues" evidence="5">
    <location>
        <begin position="3311"/>
        <end position="3331"/>
    </location>
</feature>
<feature type="compositionally biased region" description="Polar residues" evidence="5">
    <location>
        <begin position="2386"/>
        <end position="2398"/>
    </location>
</feature>
<evidence type="ECO:0000256" key="1">
    <source>
        <dbReference type="ARBA" id="ARBA00022527"/>
    </source>
</evidence>
<feature type="binding site" evidence="4">
    <location>
        <position position="2959"/>
    </location>
    <ligand>
        <name>ATP</name>
        <dbReference type="ChEBI" id="CHEBI:30616"/>
    </ligand>
</feature>
<feature type="compositionally biased region" description="Low complexity" evidence="5">
    <location>
        <begin position="1"/>
        <end position="25"/>
    </location>
</feature>
<feature type="compositionally biased region" description="Polar residues" evidence="5">
    <location>
        <begin position="2356"/>
        <end position="2365"/>
    </location>
</feature>
<dbReference type="InterPro" id="IPR000719">
    <property type="entry name" value="Prot_kinase_dom"/>
</dbReference>
<feature type="compositionally biased region" description="Low complexity" evidence="5">
    <location>
        <begin position="1582"/>
        <end position="1595"/>
    </location>
</feature>
<dbReference type="OrthoDB" id="267381at2759"/>
<dbReference type="PROSITE" id="PS50011">
    <property type="entry name" value="PROTEIN_KINASE_DOM"/>
    <property type="match status" value="1"/>
</dbReference>
<dbReference type="SMART" id="SM00220">
    <property type="entry name" value="S_TKc"/>
    <property type="match status" value="1"/>
</dbReference>
<dbReference type="PANTHER" id="PTHR24348:SF68">
    <property type="entry name" value="SERINE_THREONINE-PROTEIN KINASE ATG1C"/>
    <property type="match status" value="1"/>
</dbReference>
<dbReference type="SUPFAM" id="SSF56112">
    <property type="entry name" value="Protein kinase-like (PK-like)"/>
    <property type="match status" value="1"/>
</dbReference>
<keyword evidence="8" id="KW-1185">Reference proteome</keyword>
<dbReference type="GO" id="GO:0004674">
    <property type="term" value="F:protein serine/threonine kinase activity"/>
    <property type="evidence" value="ECO:0007669"/>
    <property type="project" value="UniProtKB-KW"/>
</dbReference>
<feature type="region of interest" description="Disordered" evidence="5">
    <location>
        <begin position="1443"/>
        <end position="1488"/>
    </location>
</feature>
<keyword evidence="7" id="KW-0418">Kinase</keyword>
<keyword evidence="2 4" id="KW-0547">Nucleotide-binding</keyword>
<evidence type="ECO:0000256" key="3">
    <source>
        <dbReference type="ARBA" id="ARBA00022840"/>
    </source>
</evidence>
<dbReference type="PROSITE" id="PS00108">
    <property type="entry name" value="PROTEIN_KINASE_ST"/>
    <property type="match status" value="1"/>
</dbReference>
<dbReference type="GO" id="GO:0010506">
    <property type="term" value="P:regulation of autophagy"/>
    <property type="evidence" value="ECO:0007669"/>
    <property type="project" value="InterPro"/>
</dbReference>
<feature type="compositionally biased region" description="Polar residues" evidence="5">
    <location>
        <begin position="979"/>
        <end position="1012"/>
    </location>
</feature>
<feature type="compositionally biased region" description="Polar residues" evidence="5">
    <location>
        <begin position="943"/>
        <end position="955"/>
    </location>
</feature>
<feature type="compositionally biased region" description="Polar residues" evidence="5">
    <location>
        <begin position="1519"/>
        <end position="1530"/>
    </location>
</feature>
<dbReference type="Gene3D" id="1.10.510.10">
    <property type="entry name" value="Transferase(Phosphotransferase) domain 1"/>
    <property type="match status" value="2"/>
</dbReference>
<feature type="region of interest" description="Disordered" evidence="5">
    <location>
        <begin position="943"/>
        <end position="1013"/>
    </location>
</feature>
<dbReference type="InterPro" id="IPR017441">
    <property type="entry name" value="Protein_kinase_ATP_BS"/>
</dbReference>
<dbReference type="Proteomes" id="UP000419144">
    <property type="component" value="Unassembled WGS sequence"/>
</dbReference>
<dbReference type="PANTHER" id="PTHR24348">
    <property type="entry name" value="SERINE/THREONINE-PROTEIN KINASE UNC-51-RELATED"/>
    <property type="match status" value="1"/>
</dbReference>
<comment type="caution">
    <text evidence="7">The sequence shown here is derived from an EMBL/GenBank/DDBJ whole genome shotgun (WGS) entry which is preliminary data.</text>
</comment>
<feature type="region of interest" description="Disordered" evidence="5">
    <location>
        <begin position="2232"/>
        <end position="2269"/>
    </location>
</feature>
<evidence type="ECO:0000259" key="6">
    <source>
        <dbReference type="PROSITE" id="PS50011"/>
    </source>
</evidence>
<feature type="compositionally biased region" description="Polar residues" evidence="5">
    <location>
        <begin position="2234"/>
        <end position="2244"/>
    </location>
</feature>
<feature type="region of interest" description="Disordered" evidence="5">
    <location>
        <begin position="2499"/>
        <end position="2526"/>
    </location>
</feature>
<feature type="region of interest" description="Disordered" evidence="5">
    <location>
        <begin position="3264"/>
        <end position="3297"/>
    </location>
</feature>
<dbReference type="VEuPathDB" id="TriTrypDB:LtaPh_2009400"/>
<feature type="compositionally biased region" description="Polar residues" evidence="5">
    <location>
        <begin position="76"/>
        <end position="89"/>
    </location>
</feature>
<feature type="region of interest" description="Disordered" evidence="5">
    <location>
        <begin position="408"/>
        <end position="441"/>
    </location>
</feature>
<dbReference type="GO" id="GO:0005737">
    <property type="term" value="C:cytoplasm"/>
    <property type="evidence" value="ECO:0007669"/>
    <property type="project" value="TreeGrafter"/>
</dbReference>
<feature type="domain" description="Protein kinase" evidence="6">
    <location>
        <begin position="2930"/>
        <end position="3390"/>
    </location>
</feature>
<accession>A0A640KGD3</accession>
<feature type="region of interest" description="Disordered" evidence="5">
    <location>
        <begin position="68"/>
        <end position="94"/>
    </location>
</feature>
<feature type="compositionally biased region" description="Polar residues" evidence="5">
    <location>
        <begin position="3274"/>
        <end position="3294"/>
    </location>
</feature>
<feature type="region of interest" description="Disordered" evidence="5">
    <location>
        <begin position="794"/>
        <end position="813"/>
    </location>
</feature>
<feature type="compositionally biased region" description="Polar residues" evidence="5">
    <location>
        <begin position="1077"/>
        <end position="1091"/>
    </location>
</feature>
<feature type="compositionally biased region" description="Polar residues" evidence="5">
    <location>
        <begin position="1141"/>
        <end position="1153"/>
    </location>
</feature>
<feature type="region of interest" description="Disordered" evidence="5">
    <location>
        <begin position="1061"/>
        <end position="1094"/>
    </location>
</feature>
<dbReference type="InterPro" id="IPR011009">
    <property type="entry name" value="Kinase-like_dom_sf"/>
</dbReference>
<feature type="compositionally biased region" description="Polar residues" evidence="5">
    <location>
        <begin position="325"/>
        <end position="337"/>
    </location>
</feature>
<feature type="compositionally biased region" description="Polar residues" evidence="5">
    <location>
        <begin position="2517"/>
        <end position="2526"/>
    </location>
</feature>
<feature type="compositionally biased region" description="Polar residues" evidence="5">
    <location>
        <begin position="1474"/>
        <end position="1487"/>
    </location>
</feature>
<feature type="compositionally biased region" description="Low complexity" evidence="5">
    <location>
        <begin position="956"/>
        <end position="968"/>
    </location>
</feature>
<feature type="compositionally biased region" description="Polar residues" evidence="5">
    <location>
        <begin position="28"/>
        <end position="45"/>
    </location>
</feature>
<dbReference type="InterPro" id="IPR001245">
    <property type="entry name" value="Ser-Thr/Tyr_kinase_cat_dom"/>
</dbReference>
<evidence type="ECO:0000313" key="8">
    <source>
        <dbReference type="Proteomes" id="UP000419144"/>
    </source>
</evidence>
<feature type="region of interest" description="Disordered" evidence="5">
    <location>
        <begin position="1662"/>
        <end position="1733"/>
    </location>
</feature>
<dbReference type="EMBL" id="BLBS01000025">
    <property type="protein sequence ID" value="GET88155.1"/>
    <property type="molecule type" value="Genomic_DNA"/>
</dbReference>
<evidence type="ECO:0000256" key="4">
    <source>
        <dbReference type="PROSITE-ProRule" id="PRU10141"/>
    </source>
</evidence>